<comment type="similarity">
    <text evidence="1">Belongs to the protein-tyrosine phosphatase family. Non-receptor class dual specificity subfamily.</text>
</comment>
<gene>
    <name evidence="8" type="primary">ABSGL_13320.1 scaffold 13659</name>
</gene>
<dbReference type="GO" id="GO:0005737">
    <property type="term" value="C:cytoplasm"/>
    <property type="evidence" value="ECO:0007669"/>
    <property type="project" value="TreeGrafter"/>
</dbReference>
<dbReference type="PROSITE" id="PS00383">
    <property type="entry name" value="TYR_PHOSPHATASE_1"/>
    <property type="match status" value="1"/>
</dbReference>
<keyword evidence="3" id="KW-0378">Hydrolase</keyword>
<dbReference type="Pfam" id="PF00782">
    <property type="entry name" value="DSPc"/>
    <property type="match status" value="1"/>
</dbReference>
<organism evidence="8">
    <name type="scientific">Absidia glauca</name>
    <name type="common">Pin mould</name>
    <dbReference type="NCBI Taxonomy" id="4829"/>
    <lineage>
        <taxon>Eukaryota</taxon>
        <taxon>Fungi</taxon>
        <taxon>Fungi incertae sedis</taxon>
        <taxon>Mucoromycota</taxon>
        <taxon>Mucoromycotina</taxon>
        <taxon>Mucoromycetes</taxon>
        <taxon>Mucorales</taxon>
        <taxon>Cunninghamellaceae</taxon>
        <taxon>Absidia</taxon>
    </lineage>
</organism>
<evidence type="ECO:0000256" key="1">
    <source>
        <dbReference type="ARBA" id="ARBA00008601"/>
    </source>
</evidence>
<reference evidence="8" key="1">
    <citation type="submission" date="2016-04" db="EMBL/GenBank/DDBJ databases">
        <authorList>
            <person name="Evans L.H."/>
            <person name="Alamgir A."/>
            <person name="Owens N."/>
            <person name="Weber N.D."/>
            <person name="Virtaneva K."/>
            <person name="Barbian K."/>
            <person name="Babar A."/>
            <person name="Rosenke K."/>
        </authorList>
    </citation>
    <scope>NUCLEOTIDE SEQUENCE [LARGE SCALE GENOMIC DNA]</scope>
    <source>
        <strain evidence="8">CBS 101.48</strain>
    </source>
</reference>
<feature type="region of interest" description="Disordered" evidence="5">
    <location>
        <begin position="1"/>
        <end position="39"/>
    </location>
</feature>
<dbReference type="AlphaFoldDB" id="A0A168S1J2"/>
<name>A0A168S1J2_ABSGL</name>
<evidence type="ECO:0000256" key="3">
    <source>
        <dbReference type="ARBA" id="ARBA00022801"/>
    </source>
</evidence>
<evidence type="ECO:0000256" key="2">
    <source>
        <dbReference type="ARBA" id="ARBA00013064"/>
    </source>
</evidence>
<dbReference type="GO" id="GO:0043409">
    <property type="term" value="P:negative regulation of MAPK cascade"/>
    <property type="evidence" value="ECO:0007669"/>
    <property type="project" value="TreeGrafter"/>
</dbReference>
<dbReference type="SMART" id="SM00195">
    <property type="entry name" value="DSPc"/>
    <property type="match status" value="1"/>
</dbReference>
<feature type="compositionally biased region" description="Low complexity" evidence="5">
    <location>
        <begin position="64"/>
        <end position="81"/>
    </location>
</feature>
<evidence type="ECO:0000256" key="4">
    <source>
        <dbReference type="ARBA" id="ARBA00022912"/>
    </source>
</evidence>
<dbReference type="PANTHER" id="PTHR10159">
    <property type="entry name" value="DUAL SPECIFICITY PROTEIN PHOSPHATASE"/>
    <property type="match status" value="1"/>
</dbReference>
<dbReference type="GO" id="GO:0008330">
    <property type="term" value="F:protein tyrosine/threonine phosphatase activity"/>
    <property type="evidence" value="ECO:0007669"/>
    <property type="project" value="TreeGrafter"/>
</dbReference>
<dbReference type="EMBL" id="LT554760">
    <property type="protein sequence ID" value="SAM07677.1"/>
    <property type="molecule type" value="Genomic_DNA"/>
</dbReference>
<keyword evidence="4" id="KW-0904">Protein phosphatase</keyword>
<dbReference type="FunCoup" id="A0A168S1J2">
    <property type="interactions" value="313"/>
</dbReference>
<dbReference type="PANTHER" id="PTHR10159:SF519">
    <property type="entry name" value="DUAL SPECIFICITY PROTEIN PHOSPHATASE MPK3"/>
    <property type="match status" value="1"/>
</dbReference>
<dbReference type="InterPro" id="IPR000387">
    <property type="entry name" value="Tyr_Pase_dom"/>
</dbReference>
<dbReference type="PROSITE" id="PS50056">
    <property type="entry name" value="TYR_PHOSPHATASE_2"/>
    <property type="match status" value="1"/>
</dbReference>
<evidence type="ECO:0000313" key="9">
    <source>
        <dbReference type="Proteomes" id="UP000078561"/>
    </source>
</evidence>
<evidence type="ECO:0000259" key="6">
    <source>
        <dbReference type="PROSITE" id="PS50054"/>
    </source>
</evidence>
<dbReference type="GO" id="GO:0017017">
    <property type="term" value="F:MAP kinase tyrosine/serine/threonine phosphatase activity"/>
    <property type="evidence" value="ECO:0007669"/>
    <property type="project" value="TreeGrafter"/>
</dbReference>
<dbReference type="OMA" id="WHHHIME"/>
<dbReference type="CDD" id="cd14498">
    <property type="entry name" value="DSP"/>
    <property type="match status" value="1"/>
</dbReference>
<dbReference type="InterPro" id="IPR020422">
    <property type="entry name" value="TYR_PHOSPHATASE_DUAL_dom"/>
</dbReference>
<dbReference type="STRING" id="4829.A0A168S1J2"/>
<dbReference type="Proteomes" id="UP000078561">
    <property type="component" value="Unassembled WGS sequence"/>
</dbReference>
<proteinExistence type="inferred from homology"/>
<dbReference type="InterPro" id="IPR029021">
    <property type="entry name" value="Prot-tyrosine_phosphatase-like"/>
</dbReference>
<evidence type="ECO:0000259" key="7">
    <source>
        <dbReference type="PROSITE" id="PS50056"/>
    </source>
</evidence>
<dbReference type="InterPro" id="IPR000340">
    <property type="entry name" value="Dual-sp_phosphatase_cat-dom"/>
</dbReference>
<dbReference type="EC" id="3.1.3.48" evidence="2"/>
<dbReference type="InParanoid" id="A0A168S1J2"/>
<dbReference type="OrthoDB" id="2017893at2759"/>
<feature type="domain" description="Tyrosine specific protein phosphatases" evidence="7">
    <location>
        <begin position="181"/>
        <end position="241"/>
    </location>
</feature>
<dbReference type="PROSITE" id="PS50054">
    <property type="entry name" value="TYR_PHOSPHATASE_DUAL"/>
    <property type="match status" value="1"/>
</dbReference>
<dbReference type="SUPFAM" id="SSF52799">
    <property type="entry name" value="(Phosphotyrosine protein) phosphatases II"/>
    <property type="match status" value="1"/>
</dbReference>
<feature type="compositionally biased region" description="Polar residues" evidence="5">
    <location>
        <begin position="1"/>
        <end position="12"/>
    </location>
</feature>
<evidence type="ECO:0000256" key="5">
    <source>
        <dbReference type="SAM" id="MobiDB-lite"/>
    </source>
</evidence>
<feature type="domain" description="Tyrosine-protein phosphatase" evidence="6">
    <location>
        <begin position="95"/>
        <end position="260"/>
    </location>
</feature>
<accession>A0A168S1J2</accession>
<evidence type="ECO:0000313" key="8">
    <source>
        <dbReference type="EMBL" id="SAM07677.1"/>
    </source>
</evidence>
<feature type="region of interest" description="Disordered" evidence="5">
    <location>
        <begin position="62"/>
        <end position="81"/>
    </location>
</feature>
<dbReference type="Gene3D" id="3.90.190.10">
    <property type="entry name" value="Protein tyrosine phosphatase superfamily"/>
    <property type="match status" value="1"/>
</dbReference>
<protein>
    <recommendedName>
        <fullName evidence="2">protein-tyrosine-phosphatase</fullName>
        <ecNumber evidence="2">3.1.3.48</ecNumber>
    </recommendedName>
</protein>
<dbReference type="GO" id="GO:0033550">
    <property type="term" value="F:MAP kinase tyrosine phosphatase activity"/>
    <property type="evidence" value="ECO:0007669"/>
    <property type="project" value="TreeGrafter"/>
</dbReference>
<dbReference type="InterPro" id="IPR016130">
    <property type="entry name" value="Tyr_Pase_AS"/>
</dbReference>
<keyword evidence="9" id="KW-1185">Reference proteome</keyword>
<sequence length="296" mass="32831">MIPSNTYSTPSLPSHEFPKLRPLSANLSSPPPSSSLAQRRRNNKNLSLCLLPSDTLVAIPPSTPFLSTTTTTTTSSTTSLTTSFLPPSRHYYLHGPIAILPGLYLGDEHNANNDQQLAQLNIHGILNVAAEVHHPTPHQFQTFDALLTSCDASAPTRGYKKRAWHHHIMEDDDTDGSMVQQELHAAVMDVDRLRKAGRNVLVHCQCGLARSATVIVAYVMYTLRLSMSAALHHVKQHAPHINPNLSLMYQLREYELAHPVASSGLATKWKSFKSRSLLRRTAATATTPWWPTSRRK</sequence>